<accession>A0AAV7MS65</accession>
<gene>
    <name evidence="2" type="ORF">NDU88_002605</name>
</gene>
<feature type="compositionally biased region" description="Basic residues" evidence="1">
    <location>
        <begin position="20"/>
        <end position="31"/>
    </location>
</feature>
<dbReference type="Proteomes" id="UP001066276">
    <property type="component" value="Chromosome 9"/>
</dbReference>
<protein>
    <submittedName>
        <fullName evidence="2">Uncharacterized protein</fullName>
    </submittedName>
</protein>
<dbReference type="AlphaFoldDB" id="A0AAV7MS65"/>
<sequence>MLTSSVITGTTKKKSEEARQRRRWWSRRSTSRRIDAHRRWEDKEVRKKTGSDHEGTPRSQEPAAEKGQSGKASHVPGRTWLLQPVNSESECARAQDSMGVRSISESPRGTHKNLVLVGTTERADVIRNHWDNEEKARRGKTEKFILESAEKRRRRKTG</sequence>
<comment type="caution">
    <text evidence="2">The sequence shown here is derived from an EMBL/GenBank/DDBJ whole genome shotgun (WGS) entry which is preliminary data.</text>
</comment>
<dbReference type="EMBL" id="JANPWB010000013">
    <property type="protein sequence ID" value="KAJ1105197.1"/>
    <property type="molecule type" value="Genomic_DNA"/>
</dbReference>
<evidence type="ECO:0000313" key="3">
    <source>
        <dbReference type="Proteomes" id="UP001066276"/>
    </source>
</evidence>
<evidence type="ECO:0000256" key="1">
    <source>
        <dbReference type="SAM" id="MobiDB-lite"/>
    </source>
</evidence>
<reference evidence="2" key="1">
    <citation type="journal article" date="2022" name="bioRxiv">
        <title>Sequencing and chromosome-scale assembly of the giantPleurodeles waltlgenome.</title>
        <authorList>
            <person name="Brown T."/>
            <person name="Elewa A."/>
            <person name="Iarovenko S."/>
            <person name="Subramanian E."/>
            <person name="Araus A.J."/>
            <person name="Petzold A."/>
            <person name="Susuki M."/>
            <person name="Suzuki K.-i.T."/>
            <person name="Hayashi T."/>
            <person name="Toyoda A."/>
            <person name="Oliveira C."/>
            <person name="Osipova E."/>
            <person name="Leigh N.D."/>
            <person name="Simon A."/>
            <person name="Yun M.H."/>
        </authorList>
    </citation>
    <scope>NUCLEOTIDE SEQUENCE</scope>
    <source>
        <strain evidence="2">20211129_DDA</strain>
        <tissue evidence="2">Liver</tissue>
    </source>
</reference>
<evidence type="ECO:0000313" key="2">
    <source>
        <dbReference type="EMBL" id="KAJ1105197.1"/>
    </source>
</evidence>
<feature type="compositionally biased region" description="Polar residues" evidence="1">
    <location>
        <begin position="1"/>
        <end position="10"/>
    </location>
</feature>
<organism evidence="2 3">
    <name type="scientific">Pleurodeles waltl</name>
    <name type="common">Iberian ribbed newt</name>
    <dbReference type="NCBI Taxonomy" id="8319"/>
    <lineage>
        <taxon>Eukaryota</taxon>
        <taxon>Metazoa</taxon>
        <taxon>Chordata</taxon>
        <taxon>Craniata</taxon>
        <taxon>Vertebrata</taxon>
        <taxon>Euteleostomi</taxon>
        <taxon>Amphibia</taxon>
        <taxon>Batrachia</taxon>
        <taxon>Caudata</taxon>
        <taxon>Salamandroidea</taxon>
        <taxon>Salamandridae</taxon>
        <taxon>Pleurodelinae</taxon>
        <taxon>Pleurodeles</taxon>
    </lineage>
</organism>
<feature type="compositionally biased region" description="Basic and acidic residues" evidence="1">
    <location>
        <begin position="32"/>
        <end position="56"/>
    </location>
</feature>
<name>A0AAV7MS65_PLEWA</name>
<proteinExistence type="predicted"/>
<feature type="region of interest" description="Disordered" evidence="1">
    <location>
        <begin position="1"/>
        <end position="78"/>
    </location>
</feature>
<keyword evidence="3" id="KW-1185">Reference proteome</keyword>